<dbReference type="GeneID" id="93843417"/>
<feature type="compositionally biased region" description="Polar residues" evidence="1">
    <location>
        <begin position="45"/>
        <end position="58"/>
    </location>
</feature>
<proteinExistence type="predicted"/>
<dbReference type="EMBL" id="JACHLX010000001">
    <property type="protein sequence ID" value="MBB5815969.1"/>
    <property type="molecule type" value="Genomic_DNA"/>
</dbReference>
<name>A0AA89QP97_STRCU</name>
<dbReference type="RefSeq" id="WP_184854238.1">
    <property type="nucleotide sequence ID" value="NZ_BAABFE010000005.1"/>
</dbReference>
<evidence type="ECO:0000256" key="1">
    <source>
        <dbReference type="SAM" id="MobiDB-lite"/>
    </source>
</evidence>
<dbReference type="Proteomes" id="UP000579531">
    <property type="component" value="Unassembled WGS sequence"/>
</dbReference>
<sequence>MLIREAADPSLTGRQRCALVRKLPHQEHIAQGVELATALKKETRTAQPRTPDSETASI</sequence>
<evidence type="ECO:0000313" key="3">
    <source>
        <dbReference type="Proteomes" id="UP000579531"/>
    </source>
</evidence>
<reference evidence="2 3" key="1">
    <citation type="submission" date="2020-08" db="EMBL/GenBank/DDBJ databases">
        <title>Sequencing the genomes of 1000 actinobacteria strains.</title>
        <authorList>
            <person name="Klenk H.-P."/>
        </authorList>
    </citation>
    <scope>NUCLEOTIDE SEQUENCE [LARGE SCALE GENOMIC DNA]</scope>
    <source>
        <strain evidence="2 3">DSM 40129</strain>
    </source>
</reference>
<organism evidence="2 3">
    <name type="scientific">Streptomyces collinus</name>
    <dbReference type="NCBI Taxonomy" id="42684"/>
    <lineage>
        <taxon>Bacteria</taxon>
        <taxon>Bacillati</taxon>
        <taxon>Actinomycetota</taxon>
        <taxon>Actinomycetes</taxon>
        <taxon>Kitasatosporales</taxon>
        <taxon>Streptomycetaceae</taxon>
        <taxon>Streptomyces</taxon>
    </lineage>
</organism>
<comment type="caution">
    <text evidence="2">The sequence shown here is derived from an EMBL/GenBank/DDBJ whole genome shotgun (WGS) entry which is preliminary data.</text>
</comment>
<gene>
    <name evidence="2" type="ORF">HNR72_006997</name>
</gene>
<accession>A0AA89QP97</accession>
<evidence type="ECO:0000313" key="2">
    <source>
        <dbReference type="EMBL" id="MBB5815969.1"/>
    </source>
</evidence>
<keyword evidence="3" id="KW-1185">Reference proteome</keyword>
<protein>
    <submittedName>
        <fullName evidence="2">Uncharacterized protein</fullName>
    </submittedName>
</protein>
<dbReference type="AlphaFoldDB" id="A0AA89QP97"/>
<feature type="region of interest" description="Disordered" evidence="1">
    <location>
        <begin position="39"/>
        <end position="58"/>
    </location>
</feature>